<reference evidence="1" key="5">
    <citation type="journal article" date="2021" name="G3 (Bethesda)">
        <title>Aegilops tauschii genome assembly Aet v5.0 features greater sequence contiguity and improved annotation.</title>
        <authorList>
            <person name="Wang L."/>
            <person name="Zhu T."/>
            <person name="Rodriguez J.C."/>
            <person name="Deal K.R."/>
            <person name="Dubcovsky J."/>
            <person name="McGuire P.E."/>
            <person name="Lux T."/>
            <person name="Spannagl M."/>
            <person name="Mayer K.F.X."/>
            <person name="Baldrich P."/>
            <person name="Meyers B.C."/>
            <person name="Huo N."/>
            <person name="Gu Y.Q."/>
            <person name="Zhou H."/>
            <person name="Devos K.M."/>
            <person name="Bennetzen J.L."/>
            <person name="Unver T."/>
            <person name="Budak H."/>
            <person name="Gulick P.J."/>
            <person name="Galiba G."/>
            <person name="Kalapos B."/>
            <person name="Nelson D.R."/>
            <person name="Li P."/>
            <person name="You F.M."/>
            <person name="Luo M.C."/>
            <person name="Dvorak J."/>
        </authorList>
    </citation>
    <scope>NUCLEOTIDE SEQUENCE [LARGE SCALE GENOMIC DNA]</scope>
    <source>
        <strain evidence="1">cv. AL8/78</strain>
    </source>
</reference>
<sequence length="172" mass="19536">ATGRSVSFSSSFSICSRRNLDEALMAMAVRSVCKRLGGRGLRPSLTAAVAQHPQPTPSRFLHSTKAATTHSAEIQQVKEELYHMMSENRDKIGNQKGLIKHLSSHVEPKPEDPVWRFYRRAKWYHLVMMYSPAFLYGYMSMCDVPDGKKEMTPAEKDDFNKRMAALMPNVEL</sequence>
<reference evidence="1" key="4">
    <citation type="submission" date="2019-03" db="UniProtKB">
        <authorList>
            <consortium name="EnsemblPlants"/>
        </authorList>
    </citation>
    <scope>IDENTIFICATION</scope>
</reference>
<dbReference type="Proteomes" id="UP000015105">
    <property type="component" value="Chromosome 1D"/>
</dbReference>
<evidence type="ECO:0000313" key="2">
    <source>
        <dbReference type="Proteomes" id="UP000015105"/>
    </source>
</evidence>
<protein>
    <submittedName>
        <fullName evidence="1">Uncharacterized protein</fullName>
    </submittedName>
</protein>
<dbReference type="AlphaFoldDB" id="A0A453A3V0"/>
<name>A0A453A3V0_AEGTS</name>
<proteinExistence type="predicted"/>
<reference evidence="2" key="1">
    <citation type="journal article" date="2014" name="Science">
        <title>Ancient hybridizations among the ancestral genomes of bread wheat.</title>
        <authorList>
            <consortium name="International Wheat Genome Sequencing Consortium,"/>
            <person name="Marcussen T."/>
            <person name="Sandve S.R."/>
            <person name="Heier L."/>
            <person name="Spannagl M."/>
            <person name="Pfeifer M."/>
            <person name="Jakobsen K.S."/>
            <person name="Wulff B.B."/>
            <person name="Steuernagel B."/>
            <person name="Mayer K.F."/>
            <person name="Olsen O.A."/>
        </authorList>
    </citation>
    <scope>NUCLEOTIDE SEQUENCE [LARGE SCALE GENOMIC DNA]</scope>
    <source>
        <strain evidence="2">cv. AL8/78</strain>
    </source>
</reference>
<keyword evidence="2" id="KW-1185">Reference proteome</keyword>
<organism evidence="1 2">
    <name type="scientific">Aegilops tauschii subsp. strangulata</name>
    <name type="common">Goatgrass</name>
    <dbReference type="NCBI Taxonomy" id="200361"/>
    <lineage>
        <taxon>Eukaryota</taxon>
        <taxon>Viridiplantae</taxon>
        <taxon>Streptophyta</taxon>
        <taxon>Embryophyta</taxon>
        <taxon>Tracheophyta</taxon>
        <taxon>Spermatophyta</taxon>
        <taxon>Magnoliopsida</taxon>
        <taxon>Liliopsida</taxon>
        <taxon>Poales</taxon>
        <taxon>Poaceae</taxon>
        <taxon>BOP clade</taxon>
        <taxon>Pooideae</taxon>
        <taxon>Triticodae</taxon>
        <taxon>Triticeae</taxon>
        <taxon>Triticinae</taxon>
        <taxon>Aegilops</taxon>
    </lineage>
</organism>
<reference evidence="1" key="3">
    <citation type="journal article" date="2017" name="Nature">
        <title>Genome sequence of the progenitor of the wheat D genome Aegilops tauschii.</title>
        <authorList>
            <person name="Luo M.C."/>
            <person name="Gu Y.Q."/>
            <person name="Puiu D."/>
            <person name="Wang H."/>
            <person name="Twardziok S.O."/>
            <person name="Deal K.R."/>
            <person name="Huo N."/>
            <person name="Zhu T."/>
            <person name="Wang L."/>
            <person name="Wang Y."/>
            <person name="McGuire P.E."/>
            <person name="Liu S."/>
            <person name="Long H."/>
            <person name="Ramasamy R.K."/>
            <person name="Rodriguez J.C."/>
            <person name="Van S.L."/>
            <person name="Yuan L."/>
            <person name="Wang Z."/>
            <person name="Xia Z."/>
            <person name="Xiao L."/>
            <person name="Anderson O.D."/>
            <person name="Ouyang S."/>
            <person name="Liang Y."/>
            <person name="Zimin A.V."/>
            <person name="Pertea G."/>
            <person name="Qi P."/>
            <person name="Bennetzen J.L."/>
            <person name="Dai X."/>
            <person name="Dawson M.W."/>
            <person name="Muller H.G."/>
            <person name="Kugler K."/>
            <person name="Rivarola-Duarte L."/>
            <person name="Spannagl M."/>
            <person name="Mayer K.F.X."/>
            <person name="Lu F.H."/>
            <person name="Bevan M.W."/>
            <person name="Leroy P."/>
            <person name="Li P."/>
            <person name="You F.M."/>
            <person name="Sun Q."/>
            <person name="Liu Z."/>
            <person name="Lyons E."/>
            <person name="Wicker T."/>
            <person name="Salzberg S.L."/>
            <person name="Devos K.M."/>
            <person name="Dvorak J."/>
        </authorList>
    </citation>
    <scope>NUCLEOTIDE SEQUENCE [LARGE SCALE GENOMIC DNA]</scope>
    <source>
        <strain evidence="1">cv. AL8/78</strain>
    </source>
</reference>
<accession>A0A453A3V0</accession>
<dbReference type="Gramene" id="AET1Gv21030200.3">
    <property type="protein sequence ID" value="AET1Gv21030200.3"/>
    <property type="gene ID" value="AET1Gv21030200"/>
</dbReference>
<dbReference type="EnsemblPlants" id="AET1Gv21030200.3">
    <property type="protein sequence ID" value="AET1Gv21030200.3"/>
    <property type="gene ID" value="AET1Gv21030200"/>
</dbReference>
<evidence type="ECO:0000313" key="1">
    <source>
        <dbReference type="EnsemblPlants" id="AET1Gv21030200.3"/>
    </source>
</evidence>
<reference evidence="2" key="2">
    <citation type="journal article" date="2017" name="Nat. Plants">
        <title>The Aegilops tauschii genome reveals multiple impacts of transposons.</title>
        <authorList>
            <person name="Zhao G."/>
            <person name="Zou C."/>
            <person name="Li K."/>
            <person name="Wang K."/>
            <person name="Li T."/>
            <person name="Gao L."/>
            <person name="Zhang X."/>
            <person name="Wang H."/>
            <person name="Yang Z."/>
            <person name="Liu X."/>
            <person name="Jiang W."/>
            <person name="Mao L."/>
            <person name="Kong X."/>
            <person name="Jiao Y."/>
            <person name="Jia J."/>
        </authorList>
    </citation>
    <scope>NUCLEOTIDE SEQUENCE [LARGE SCALE GENOMIC DNA]</scope>
    <source>
        <strain evidence="2">cv. AL8/78</strain>
    </source>
</reference>